<name>A0A7X5QBE6_9GAMM</name>
<keyword evidence="2" id="KW-1185">Reference proteome</keyword>
<comment type="caution">
    <text evidence="1">The sequence shown here is derived from an EMBL/GenBank/DDBJ whole genome shotgun (WGS) entry which is preliminary data.</text>
</comment>
<dbReference type="InterPro" id="IPR053855">
    <property type="entry name" value="DUF6931"/>
</dbReference>
<protein>
    <submittedName>
        <fullName evidence="1">Uncharacterized protein</fullName>
    </submittedName>
</protein>
<gene>
    <name evidence="1" type="ORF">C5469_03180</name>
</gene>
<proteinExistence type="predicted"/>
<dbReference type="Proteomes" id="UP000591844">
    <property type="component" value="Unassembled WGS sequence"/>
</dbReference>
<evidence type="ECO:0000313" key="1">
    <source>
        <dbReference type="EMBL" id="NHB91179.1"/>
    </source>
</evidence>
<evidence type="ECO:0000313" key="2">
    <source>
        <dbReference type="Proteomes" id="UP000591844"/>
    </source>
</evidence>
<dbReference type="AlphaFoldDB" id="A0A7X5QBE6"/>
<dbReference type="RefSeq" id="WP_166302226.1">
    <property type="nucleotide sequence ID" value="NZ_CAWPIB010000002.1"/>
</dbReference>
<dbReference type="Pfam" id="PF22011">
    <property type="entry name" value="DUF6931"/>
    <property type="match status" value="1"/>
</dbReference>
<reference evidence="1 2" key="1">
    <citation type="submission" date="2018-02" db="EMBL/GenBank/DDBJ databases">
        <authorList>
            <person name="Machado R.A."/>
        </authorList>
    </citation>
    <scope>NUCLEOTIDE SEQUENCE [LARGE SCALE GENOMIC DNA]</scope>
    <source>
        <strain evidence="1 2">DSM 19724</strain>
    </source>
</reference>
<organism evidence="1 2">
    <name type="scientific">Photorhabdus cinerea</name>
    <dbReference type="NCBI Taxonomy" id="471575"/>
    <lineage>
        <taxon>Bacteria</taxon>
        <taxon>Pseudomonadati</taxon>
        <taxon>Pseudomonadota</taxon>
        <taxon>Gammaproteobacteria</taxon>
        <taxon>Enterobacterales</taxon>
        <taxon>Morganellaceae</taxon>
        <taxon>Photorhabdus</taxon>
    </lineage>
</organism>
<sequence length="199" mass="22840">MAKLRHCQLSPQAELVLQQHVAHEQNLSALSQEMLWQDAVFYTIFMLPYTQALELALTFISCVYERALGQEQRLLLQQVRRWRANGGDPLRHELFEQAQAVGFDNPISCLVLSVFWSEGSMTTPDLEAVYPQPWQSLAALADTLCLILHFYGEQPEQQALYVEQFFQLAHGQLRQLPSSQDQGRKNYLYHEATTLSGEK</sequence>
<dbReference type="EMBL" id="PUJW01000002">
    <property type="protein sequence ID" value="NHB91179.1"/>
    <property type="molecule type" value="Genomic_DNA"/>
</dbReference>
<accession>A0A7X5QBE6</accession>